<evidence type="ECO:0000313" key="6">
    <source>
        <dbReference type="EMBL" id="LAC25028.1"/>
    </source>
</evidence>
<dbReference type="GO" id="GO:0046835">
    <property type="term" value="P:carbohydrate phosphorylation"/>
    <property type="evidence" value="ECO:0007669"/>
    <property type="project" value="TreeGrafter"/>
</dbReference>
<proteinExistence type="evidence at transcript level"/>
<reference evidence="6" key="1">
    <citation type="submission" date="2017-11" db="EMBL/GenBank/DDBJ databases">
        <title>The sensing device of the deep-sea amphipod.</title>
        <authorList>
            <person name="Kobayashi H."/>
            <person name="Nagahama T."/>
            <person name="Arai W."/>
            <person name="Sasagawa Y."/>
            <person name="Umeda M."/>
            <person name="Hayashi T."/>
            <person name="Nikaido I."/>
            <person name="Watanabe H."/>
            <person name="Oguri K."/>
            <person name="Kitazato H."/>
            <person name="Fujioka K."/>
            <person name="Kido Y."/>
            <person name="Takami H."/>
        </authorList>
    </citation>
    <scope>NUCLEOTIDE SEQUENCE</scope>
    <source>
        <tissue evidence="6">Whole body</tissue>
    </source>
</reference>
<dbReference type="AlphaFoldDB" id="A0A6A7G249"/>
<evidence type="ECO:0000259" key="5">
    <source>
        <dbReference type="Pfam" id="PF17103"/>
    </source>
</evidence>
<name>A0A6A7G249_9CRUS</name>
<dbReference type="PANTHER" id="PTHR24045">
    <property type="match status" value="1"/>
</dbReference>
<evidence type="ECO:0000256" key="3">
    <source>
        <dbReference type="SAM" id="Phobius"/>
    </source>
</evidence>
<accession>A0A6A7G249</accession>
<keyword evidence="1 6" id="KW-0808">Transferase</keyword>
<dbReference type="GO" id="GO:0005794">
    <property type="term" value="C:Golgi apparatus"/>
    <property type="evidence" value="ECO:0007669"/>
    <property type="project" value="TreeGrafter"/>
</dbReference>
<evidence type="ECO:0000256" key="1">
    <source>
        <dbReference type="ARBA" id="ARBA00022679"/>
    </source>
</evidence>
<organism evidence="6">
    <name type="scientific">Hirondellea gigas</name>
    <dbReference type="NCBI Taxonomy" id="1518452"/>
    <lineage>
        <taxon>Eukaryota</taxon>
        <taxon>Metazoa</taxon>
        <taxon>Ecdysozoa</taxon>
        <taxon>Arthropoda</taxon>
        <taxon>Crustacea</taxon>
        <taxon>Multicrustacea</taxon>
        <taxon>Malacostraca</taxon>
        <taxon>Eumalacostraca</taxon>
        <taxon>Peracarida</taxon>
        <taxon>Amphipoda</taxon>
        <taxon>Amphilochidea</taxon>
        <taxon>Lysianassida</taxon>
        <taxon>Lysianassidira</taxon>
        <taxon>Lysianassoidea</taxon>
        <taxon>Lysianassidae</taxon>
        <taxon>Hirondellea</taxon>
    </lineage>
</organism>
<dbReference type="PANTHER" id="PTHR24045:SF0">
    <property type="entry name" value="N-ACETYLGLUCOSAMINE-1-PHOSPHOTRANSFERASE SUBUNITS ALPHA_BETA"/>
    <property type="match status" value="1"/>
</dbReference>
<dbReference type="GO" id="GO:0003976">
    <property type="term" value="F:UDP-N-acetylglucosamine-lysosomal-enzyme N-acetylglucosaminephosphotransferase activity"/>
    <property type="evidence" value="ECO:0007669"/>
    <property type="project" value="TreeGrafter"/>
</dbReference>
<feature type="transmembrane region" description="Helical" evidence="3">
    <location>
        <begin position="787"/>
        <end position="809"/>
    </location>
</feature>
<keyword evidence="3" id="KW-0472">Membrane</keyword>
<feature type="domain" description="Stealth protein CR3 conserved region 3" evidence="4">
    <location>
        <begin position="537"/>
        <end position="583"/>
    </location>
</feature>
<protein>
    <submittedName>
        <fullName evidence="6">N-acetylglucosamine-1-phosphotransferase subunits alpha/beta-like</fullName>
    </submittedName>
</protein>
<keyword evidence="3" id="KW-0812">Transmembrane</keyword>
<feature type="region of interest" description="Disordered" evidence="2">
    <location>
        <begin position="73"/>
        <end position="103"/>
    </location>
</feature>
<evidence type="ECO:0000256" key="2">
    <source>
        <dbReference type="SAM" id="MobiDB-lite"/>
    </source>
</evidence>
<dbReference type="GO" id="GO:0016256">
    <property type="term" value="P:N-glycan processing to lysosome"/>
    <property type="evidence" value="ECO:0007669"/>
    <property type="project" value="TreeGrafter"/>
</dbReference>
<dbReference type="InterPro" id="IPR047141">
    <property type="entry name" value="Stealth"/>
</dbReference>
<sequence length="828" mass="94807">MQLCNVASCGFDCGDCGASNVKQQLTALPTPVLNSTVHAILQHDVVAWWIDLSSVLSDDYSIEGYYNVSNVDSSGSGVVSAPGDKTATAASIRPDSEEHSHKEVHSLTVSAALEAVVAVVQEGFVSTIHLYMKLTHKQTHHVAWLNYSISYNTSIPATLPAQDSTNSAQIIQLSFNFTQLGPRQVPGHESSDETRLLAETVGHRAYYTVNENASSFDPSTIGALHIWTQAYLHGEITLKGLKIKRTLLIKQYLQKYPNQTQYLVFFNVLSDNLGTKLLSSKGESTTASPVSNSEFLAEQGVNNNRKLLWYRNEDQLHLTNNLPKSNDNYNLNEGLQRVSLNRKSDHNFNSIDSRSVKVKHLNMDTTNIGEMEHFGGNLPWEKRVHSSGRDIFDWDIIAYKLRDKISPEDETVHLNDVNNYKFESPYELRQEGMRVGSKLYRAAMTNEDNFRLSQSNPKNRIVLENHSDMRAEDDSIIKSLKLDRNYPRGRNSEEKEEEILKIAPGRRKLQDFFSSSLLYVNRLYNDELGNRLRKVPAHMPHFIDVAVMEELQNRFQSEFRETSSHRVRESYDMQFAFSYYYYLLGATRNRTEEEIFDMIDTDRSGTWSDRRMRTLLSRVGDTPVHYDKIQELHKALLNCSQYLNLPPVPTPPYERYADSNLPAVTLELVQKCSEVLLVLAPLRKVARYHTTELSDSVVHFKMITSSITKDVTMLDEVRKEPRKFICLNNNLDPEGSDNTLIMALMQDTYEALFPQPSSFELPANYRNKFLYVSELEAWRRWRDLVRLLVYACFAALFFITVTSFCGTNINSCRRRWFCRSRPTLLLPQ</sequence>
<feature type="compositionally biased region" description="Basic and acidic residues" evidence="2">
    <location>
        <begin position="94"/>
        <end position="103"/>
    </location>
</feature>
<dbReference type="EMBL" id="IACT01005885">
    <property type="protein sequence ID" value="LAC25028.1"/>
    <property type="molecule type" value="mRNA"/>
</dbReference>
<evidence type="ECO:0000259" key="4">
    <source>
        <dbReference type="Pfam" id="PF17102"/>
    </source>
</evidence>
<keyword evidence="3" id="KW-1133">Transmembrane helix</keyword>
<feature type="domain" description="Stealth protein CR4 conserved region 4" evidence="5">
    <location>
        <begin position="715"/>
        <end position="771"/>
    </location>
</feature>
<dbReference type="Pfam" id="PF17102">
    <property type="entry name" value="Stealth_CR3"/>
    <property type="match status" value="1"/>
</dbReference>
<dbReference type="InterPro" id="IPR031357">
    <property type="entry name" value="Stealth_CR3"/>
</dbReference>
<dbReference type="Pfam" id="PF17103">
    <property type="entry name" value="Stealth_CR4"/>
    <property type="match status" value="1"/>
</dbReference>
<dbReference type="InterPro" id="IPR031356">
    <property type="entry name" value="Stealth_CR4"/>
</dbReference>